<dbReference type="EMBL" id="CAFBLR010000278">
    <property type="protein sequence ID" value="CAB4886224.1"/>
    <property type="molecule type" value="Genomic_DNA"/>
</dbReference>
<evidence type="ECO:0000313" key="1">
    <source>
        <dbReference type="EMBL" id="CAB4886224.1"/>
    </source>
</evidence>
<name>A0A6J7EYB3_9ZZZZ</name>
<dbReference type="AlphaFoldDB" id="A0A6J7EYB3"/>
<accession>A0A6J7EYB3</accession>
<proteinExistence type="predicted"/>
<sequence>MRFAPAATAVSDVGNPETAAVGAVQAVTMAPTSSRPLFATLPVSESVGLALSTTARLSCLALSAGLIEAQSAMAPETWGVAIDVPLSEA</sequence>
<reference evidence="1" key="1">
    <citation type="submission" date="2020-05" db="EMBL/GenBank/DDBJ databases">
        <authorList>
            <person name="Chiriac C."/>
            <person name="Salcher M."/>
            <person name="Ghai R."/>
            <person name="Kavagutti S V."/>
        </authorList>
    </citation>
    <scope>NUCLEOTIDE SEQUENCE</scope>
</reference>
<organism evidence="1">
    <name type="scientific">freshwater metagenome</name>
    <dbReference type="NCBI Taxonomy" id="449393"/>
    <lineage>
        <taxon>unclassified sequences</taxon>
        <taxon>metagenomes</taxon>
        <taxon>ecological metagenomes</taxon>
    </lineage>
</organism>
<gene>
    <name evidence="1" type="ORF">UFOPK3417_01991</name>
</gene>
<protein>
    <submittedName>
        <fullName evidence="1">Unannotated protein</fullName>
    </submittedName>
</protein>